<feature type="transmembrane region" description="Helical" evidence="1">
    <location>
        <begin position="31"/>
        <end position="47"/>
    </location>
</feature>
<keyword evidence="5" id="KW-1185">Reference proteome</keyword>
<reference evidence="3" key="2">
    <citation type="journal article" date="2024" name="Nature">
        <title>Anoxygenic phototroph of the Chloroflexota uses a type I reaction centre.</title>
        <authorList>
            <person name="Tsuji J.M."/>
            <person name="Shaw N.A."/>
            <person name="Nagashima S."/>
            <person name="Venkiteswaran J.J."/>
            <person name="Schiff S.L."/>
            <person name="Watanabe T."/>
            <person name="Fukui M."/>
            <person name="Hanada S."/>
            <person name="Tank M."/>
            <person name="Neufeld J.D."/>
        </authorList>
    </citation>
    <scope>NUCLEOTIDE SEQUENCE</scope>
    <source>
        <strain evidence="3">L227-S17</strain>
    </source>
</reference>
<dbReference type="Proteomes" id="UP000521676">
    <property type="component" value="Unassembled WGS sequence"/>
</dbReference>
<sequence length="145" mass="16094">MPPLLAVFLVVFLVTLLTLHSLYARRISRRAYFFSCTLFGLLVWLAGLPKPYPSQDAAFASLGVLGLVGVVAGLVGLALHWSTLKLRKQPQPVNGIIRIARFSSRKRVQRAHPLPSPASTRQLVFCAECGCWTTANFTHNHSRLR</sequence>
<accession>A0A8T7M6V2</accession>
<proteinExistence type="predicted"/>
<evidence type="ECO:0000313" key="4">
    <source>
        <dbReference type="Proteomes" id="UP000521676"/>
    </source>
</evidence>
<evidence type="ECO:0000256" key="1">
    <source>
        <dbReference type="SAM" id="Phobius"/>
    </source>
</evidence>
<keyword evidence="1" id="KW-0812">Transmembrane</keyword>
<name>A0A8T7M6V2_9CHLR</name>
<organism evidence="2 4">
    <name type="scientific">Candidatus Chlorohelix allophototropha</name>
    <dbReference type="NCBI Taxonomy" id="3003348"/>
    <lineage>
        <taxon>Bacteria</taxon>
        <taxon>Bacillati</taxon>
        <taxon>Chloroflexota</taxon>
        <taxon>Chloroflexia</taxon>
        <taxon>Candidatus Chloroheliales</taxon>
        <taxon>Candidatus Chloroheliaceae</taxon>
        <taxon>Candidatus Chlorohelix</taxon>
    </lineage>
</organism>
<dbReference type="Proteomes" id="UP001431572">
    <property type="component" value="Chromosome 2"/>
</dbReference>
<keyword evidence="1" id="KW-0472">Membrane</keyword>
<evidence type="ECO:0000313" key="2">
    <source>
        <dbReference type="EMBL" id="NWJ47880.1"/>
    </source>
</evidence>
<gene>
    <name evidence="2" type="ORF">HXX08_18660</name>
    <name evidence="3" type="ORF">OZ401_003414</name>
</gene>
<evidence type="ECO:0000313" key="5">
    <source>
        <dbReference type="Proteomes" id="UP001431572"/>
    </source>
</evidence>
<feature type="transmembrane region" description="Helical" evidence="1">
    <location>
        <begin position="59"/>
        <end position="79"/>
    </location>
</feature>
<dbReference type="EMBL" id="CP128400">
    <property type="protein sequence ID" value="WJW69784.1"/>
    <property type="molecule type" value="Genomic_DNA"/>
</dbReference>
<reference evidence="2 4" key="1">
    <citation type="submission" date="2020-06" db="EMBL/GenBank/DDBJ databases">
        <title>Anoxygenic phototrophic Chloroflexota member uses a Type I reaction center.</title>
        <authorList>
            <person name="Tsuji J.M."/>
            <person name="Shaw N.A."/>
            <person name="Nagashima S."/>
            <person name="Venkiteswaran J."/>
            <person name="Schiff S.L."/>
            <person name="Hanada S."/>
            <person name="Tank M."/>
            <person name="Neufeld J.D."/>
        </authorList>
    </citation>
    <scope>NUCLEOTIDE SEQUENCE [LARGE SCALE GENOMIC DNA]</scope>
    <source>
        <strain evidence="2">L227-S17</strain>
    </source>
</reference>
<protein>
    <submittedName>
        <fullName evidence="2">Uncharacterized protein</fullName>
    </submittedName>
</protein>
<keyword evidence="1" id="KW-1133">Transmembrane helix</keyword>
<dbReference type="RefSeq" id="WP_341471657.1">
    <property type="nucleotide sequence ID" value="NZ_CP128400.1"/>
</dbReference>
<dbReference type="EMBL" id="JACATZ010000003">
    <property type="protein sequence ID" value="NWJ47880.1"/>
    <property type="molecule type" value="Genomic_DNA"/>
</dbReference>
<evidence type="ECO:0000313" key="3">
    <source>
        <dbReference type="EMBL" id="WJW69784.1"/>
    </source>
</evidence>
<feature type="transmembrane region" description="Helical" evidence="1">
    <location>
        <begin position="6"/>
        <end position="24"/>
    </location>
</feature>
<dbReference type="AlphaFoldDB" id="A0A8T7M6V2"/>